<sequence length="165" mass="18442">MNEIDAVQASLASYSKRLDEVSSDRFHELRKCSFFDPIPSEWLKPISEQTDIRTFSAGDCITREGDDMNVLYVVLYGTATVYYNKKIVGTIRSGECIGEGMYFANENISRSATVVADGQVIAAEINKTGIDRLRGEAIVYMDKALLLALFKKLQGANRKIEELMP</sequence>
<dbReference type="Pfam" id="PF00027">
    <property type="entry name" value="cNMP_binding"/>
    <property type="match status" value="1"/>
</dbReference>
<dbReference type="AlphaFoldDB" id="A0A1J5SQG0"/>
<comment type="caution">
    <text evidence="2">The sequence shown here is derived from an EMBL/GenBank/DDBJ whole genome shotgun (WGS) entry which is preliminary data.</text>
</comment>
<dbReference type="PROSITE" id="PS50042">
    <property type="entry name" value="CNMP_BINDING_3"/>
    <property type="match status" value="1"/>
</dbReference>
<dbReference type="SMART" id="SM00100">
    <property type="entry name" value="cNMP"/>
    <property type="match status" value="1"/>
</dbReference>
<accession>A0A1J5SQG0</accession>
<dbReference type="InterPro" id="IPR014710">
    <property type="entry name" value="RmlC-like_jellyroll"/>
</dbReference>
<dbReference type="SUPFAM" id="SSF51206">
    <property type="entry name" value="cAMP-binding domain-like"/>
    <property type="match status" value="1"/>
</dbReference>
<evidence type="ECO:0000259" key="1">
    <source>
        <dbReference type="PROSITE" id="PS50042"/>
    </source>
</evidence>
<evidence type="ECO:0000313" key="2">
    <source>
        <dbReference type="EMBL" id="OIR10737.1"/>
    </source>
</evidence>
<dbReference type="Gene3D" id="2.60.120.10">
    <property type="entry name" value="Jelly Rolls"/>
    <property type="match status" value="1"/>
</dbReference>
<organism evidence="2">
    <name type="scientific">mine drainage metagenome</name>
    <dbReference type="NCBI Taxonomy" id="410659"/>
    <lineage>
        <taxon>unclassified sequences</taxon>
        <taxon>metagenomes</taxon>
        <taxon>ecological metagenomes</taxon>
    </lineage>
</organism>
<dbReference type="InterPro" id="IPR018490">
    <property type="entry name" value="cNMP-bd_dom_sf"/>
</dbReference>
<protein>
    <submittedName>
        <fullName evidence="2">DNA-binding transcriptional dual regulator Crp</fullName>
    </submittedName>
</protein>
<keyword evidence="2" id="KW-0238">DNA-binding</keyword>
<dbReference type="GO" id="GO:0003677">
    <property type="term" value="F:DNA binding"/>
    <property type="evidence" value="ECO:0007669"/>
    <property type="project" value="UniProtKB-KW"/>
</dbReference>
<dbReference type="CDD" id="cd00038">
    <property type="entry name" value="CAP_ED"/>
    <property type="match status" value="1"/>
</dbReference>
<feature type="domain" description="Cyclic nucleotide-binding" evidence="1">
    <location>
        <begin position="34"/>
        <end position="133"/>
    </location>
</feature>
<reference evidence="2" key="1">
    <citation type="submission" date="2016-10" db="EMBL/GenBank/DDBJ databases">
        <title>Sequence of Gallionella enrichment culture.</title>
        <authorList>
            <person name="Poehlein A."/>
            <person name="Muehling M."/>
            <person name="Daniel R."/>
        </authorList>
    </citation>
    <scope>NUCLEOTIDE SEQUENCE</scope>
</reference>
<proteinExistence type="predicted"/>
<dbReference type="EMBL" id="MLJW01000022">
    <property type="protein sequence ID" value="OIR10737.1"/>
    <property type="molecule type" value="Genomic_DNA"/>
</dbReference>
<gene>
    <name evidence="2" type="ORF">GALL_75080</name>
</gene>
<name>A0A1J5SQG0_9ZZZZ</name>
<dbReference type="InterPro" id="IPR000595">
    <property type="entry name" value="cNMP-bd_dom"/>
</dbReference>